<dbReference type="KEGG" id="lcal:ATTO_13250"/>
<dbReference type="InterPro" id="IPR023198">
    <property type="entry name" value="PGP-like_dom2"/>
</dbReference>
<dbReference type="Gene3D" id="1.10.150.240">
    <property type="entry name" value="Putative phosphatase, domain 2"/>
    <property type="match status" value="1"/>
</dbReference>
<dbReference type="PANTHER" id="PTHR18901">
    <property type="entry name" value="2-DEOXYGLUCOSE-6-PHOSPHATE PHOSPHATASE 2"/>
    <property type="match status" value="1"/>
</dbReference>
<proteinExistence type="predicted"/>
<sequence>MCITMNLTPRSQATARSASHRLAPLRPAAAEKPRPLSLDGLRPSSFAFDGAIFDFDGTLANSWNVWHQVDDLFLAQHGFERPADFSKQMAGRSFIEGARWVVETFRLKETPQEVCDQWNALGQRLYKTQVSLLPGALDYLHALKAAGVPIALATTNDPEVLSSLAHLIDFESLFDARLYGCDVARDKRFPDIYEAAARRLNISPASTVVFEDIPQGLQVASSAGFTAVGVLNEDPEQHQSEVRQAAHLTLSHWDQLL</sequence>
<dbReference type="InterPro" id="IPR023214">
    <property type="entry name" value="HAD_sf"/>
</dbReference>
<feature type="region of interest" description="Disordered" evidence="1">
    <location>
        <begin position="1"/>
        <end position="26"/>
    </location>
</feature>
<accession>A0AAU9CY79</accession>
<dbReference type="Proteomes" id="UP001431186">
    <property type="component" value="Chromosome"/>
</dbReference>
<evidence type="ECO:0000313" key="3">
    <source>
        <dbReference type="Proteomes" id="UP001431186"/>
    </source>
</evidence>
<evidence type="ECO:0008006" key="4">
    <source>
        <dbReference type="Google" id="ProtNLM"/>
    </source>
</evidence>
<reference evidence="2" key="1">
    <citation type="submission" date="2021-11" db="EMBL/GenBank/DDBJ databases">
        <title>Complete genome sequence of Atopobiaceae bacterium TOC12.</title>
        <authorList>
            <person name="Morinaga K."/>
            <person name="Kusada H."/>
            <person name="Tamaki H."/>
        </authorList>
    </citation>
    <scope>NUCLEOTIDE SEQUENCE</scope>
    <source>
        <strain evidence="2">TOC12</strain>
    </source>
</reference>
<dbReference type="EMBL" id="AP025285">
    <property type="protein sequence ID" value="BDC91453.1"/>
    <property type="molecule type" value="Genomic_DNA"/>
</dbReference>
<evidence type="ECO:0000313" key="2">
    <source>
        <dbReference type="EMBL" id="BDC91453.1"/>
    </source>
</evidence>
<dbReference type="AlphaFoldDB" id="A0AAU9CY79"/>
<dbReference type="SUPFAM" id="SSF56784">
    <property type="entry name" value="HAD-like"/>
    <property type="match status" value="1"/>
</dbReference>
<dbReference type="Gene3D" id="3.40.50.1000">
    <property type="entry name" value="HAD superfamily/HAD-like"/>
    <property type="match status" value="1"/>
</dbReference>
<name>A0AAU9CY79_9ACTN</name>
<gene>
    <name evidence="2" type="ORF">ATTO_13250</name>
</gene>
<organism evidence="2 3">
    <name type="scientific">Leptogranulimonas caecicola</name>
    <dbReference type="NCBI Taxonomy" id="2894156"/>
    <lineage>
        <taxon>Bacteria</taxon>
        <taxon>Bacillati</taxon>
        <taxon>Actinomycetota</taxon>
        <taxon>Coriobacteriia</taxon>
        <taxon>Coriobacteriales</taxon>
        <taxon>Kribbibacteriaceae</taxon>
        <taxon>Leptogranulimonas</taxon>
    </lineage>
</organism>
<feature type="compositionally biased region" description="Polar residues" evidence="1">
    <location>
        <begin position="1"/>
        <end position="17"/>
    </location>
</feature>
<dbReference type="NCBIfam" id="TIGR01509">
    <property type="entry name" value="HAD-SF-IA-v3"/>
    <property type="match status" value="1"/>
</dbReference>
<dbReference type="SFLD" id="SFLDS00003">
    <property type="entry name" value="Haloacid_Dehalogenase"/>
    <property type="match status" value="1"/>
</dbReference>
<dbReference type="SFLD" id="SFLDG01129">
    <property type="entry name" value="C1.5:_HAD__Beta-PGM__Phosphata"/>
    <property type="match status" value="1"/>
</dbReference>
<dbReference type="InterPro" id="IPR006439">
    <property type="entry name" value="HAD-SF_hydro_IA"/>
</dbReference>
<dbReference type="PANTHER" id="PTHR18901:SF38">
    <property type="entry name" value="PSEUDOURIDINE-5'-PHOSPHATASE"/>
    <property type="match status" value="1"/>
</dbReference>
<protein>
    <recommendedName>
        <fullName evidence="4">HAD family phosphatase</fullName>
    </recommendedName>
</protein>
<keyword evidence="3" id="KW-1185">Reference proteome</keyword>
<dbReference type="Pfam" id="PF00702">
    <property type="entry name" value="Hydrolase"/>
    <property type="match status" value="1"/>
</dbReference>
<evidence type="ECO:0000256" key="1">
    <source>
        <dbReference type="SAM" id="MobiDB-lite"/>
    </source>
</evidence>
<dbReference type="GO" id="GO:0016791">
    <property type="term" value="F:phosphatase activity"/>
    <property type="evidence" value="ECO:0007669"/>
    <property type="project" value="TreeGrafter"/>
</dbReference>
<dbReference type="InterPro" id="IPR036412">
    <property type="entry name" value="HAD-like_sf"/>
</dbReference>